<dbReference type="PRINTS" id="PR00385">
    <property type="entry name" value="P450"/>
</dbReference>
<protein>
    <submittedName>
        <fullName evidence="11">Putative sterigmatocystin biosynthesis P450 monooxygenase stcS</fullName>
    </submittedName>
</protein>
<keyword evidence="10" id="KW-0472">Membrane</keyword>
<dbReference type="InterPro" id="IPR002401">
    <property type="entry name" value="Cyt_P450_E_grp-I"/>
</dbReference>
<dbReference type="CDD" id="cd11051">
    <property type="entry name" value="CYP59-like"/>
    <property type="match status" value="1"/>
</dbReference>
<evidence type="ECO:0000256" key="6">
    <source>
        <dbReference type="ARBA" id="ARBA00023004"/>
    </source>
</evidence>
<dbReference type="InterPro" id="IPR050121">
    <property type="entry name" value="Cytochrome_P450_monoxygenase"/>
</dbReference>
<keyword evidence="10" id="KW-0812">Transmembrane</keyword>
<reference evidence="11 13" key="1">
    <citation type="submission" date="2015-10" db="EMBL/GenBank/DDBJ databases">
        <title>The cercosporin biosynthetic gene cluster was horizontally transferred to several fungal lineages and shown to be expanded in Cercospora beticola based on microsynteny with recipient genomes.</title>
        <authorList>
            <person name="De Jonge R."/>
            <person name="Ebert M.K."/>
            <person name="Suttle J.C."/>
            <person name="Jurick Ii W.M."/>
            <person name="Secor G.A."/>
            <person name="Thomma B.P."/>
            <person name="Van De Peer Y."/>
            <person name="Bolton M.D."/>
        </authorList>
    </citation>
    <scope>NUCLEOTIDE SEQUENCE [LARGE SCALE GENOMIC DNA]</scope>
    <source>
        <strain evidence="11 13">09-40</strain>
    </source>
</reference>
<comment type="similarity">
    <text evidence="9">Belongs to the cytochrome P450 family.</text>
</comment>
<proteinExistence type="inferred from homology"/>
<keyword evidence="10" id="KW-1133">Transmembrane helix</keyword>
<evidence type="ECO:0000256" key="7">
    <source>
        <dbReference type="ARBA" id="ARBA00023033"/>
    </source>
</evidence>
<evidence type="ECO:0000256" key="5">
    <source>
        <dbReference type="ARBA" id="ARBA00023002"/>
    </source>
</evidence>
<organism evidence="11 13">
    <name type="scientific">Cercospora beticola</name>
    <name type="common">Sugarbeet leaf spot fungus</name>
    <dbReference type="NCBI Taxonomy" id="122368"/>
    <lineage>
        <taxon>Eukaryota</taxon>
        <taxon>Fungi</taxon>
        <taxon>Dikarya</taxon>
        <taxon>Ascomycota</taxon>
        <taxon>Pezizomycotina</taxon>
        <taxon>Dothideomycetes</taxon>
        <taxon>Dothideomycetidae</taxon>
        <taxon>Mycosphaerellales</taxon>
        <taxon>Mycosphaerellaceae</taxon>
        <taxon>Cercospora</taxon>
    </lineage>
</organism>
<gene>
    <name evidence="11" type="ORF">CB0940_04386</name>
    <name evidence="12" type="ORF">RHO25_006254</name>
</gene>
<evidence type="ECO:0000256" key="10">
    <source>
        <dbReference type="SAM" id="Phobius"/>
    </source>
</evidence>
<reference evidence="12 14" key="2">
    <citation type="submission" date="2023-09" db="EMBL/GenBank/DDBJ databases">
        <title>Complete-Gapless Cercospora beticola genome.</title>
        <authorList>
            <person name="Wyatt N.A."/>
            <person name="Spanner R.E."/>
            <person name="Bolton M.D."/>
        </authorList>
    </citation>
    <scope>NUCLEOTIDE SEQUENCE [LARGE SCALE GENOMIC DNA]</scope>
    <source>
        <strain evidence="12">Cb09-40</strain>
    </source>
</reference>
<dbReference type="InterPro" id="IPR036396">
    <property type="entry name" value="Cyt_P450_sf"/>
</dbReference>
<dbReference type="PANTHER" id="PTHR24305:SF107">
    <property type="entry name" value="P450, PUTATIVE (EUROFUNG)-RELATED"/>
    <property type="match status" value="1"/>
</dbReference>
<feature type="binding site" description="axial binding residue" evidence="8">
    <location>
        <position position="471"/>
    </location>
    <ligand>
        <name>heme</name>
        <dbReference type="ChEBI" id="CHEBI:30413"/>
    </ligand>
    <ligandPart>
        <name>Fe</name>
        <dbReference type="ChEBI" id="CHEBI:18248"/>
    </ligandPart>
</feature>
<dbReference type="EMBL" id="LKMD01000105">
    <property type="protein sequence ID" value="PIA93396.1"/>
    <property type="molecule type" value="Genomic_DNA"/>
</dbReference>
<dbReference type="AlphaFoldDB" id="A0A2G5HLF2"/>
<dbReference type="GO" id="GO:0004497">
    <property type="term" value="F:monooxygenase activity"/>
    <property type="evidence" value="ECO:0007669"/>
    <property type="project" value="UniProtKB-KW"/>
</dbReference>
<dbReference type="PRINTS" id="PR00463">
    <property type="entry name" value="EP450I"/>
</dbReference>
<comment type="pathway">
    <text evidence="2">Secondary metabolite biosynthesis.</text>
</comment>
<dbReference type="Gene3D" id="1.10.630.10">
    <property type="entry name" value="Cytochrome P450"/>
    <property type="match status" value="1"/>
</dbReference>
<evidence type="ECO:0000256" key="4">
    <source>
        <dbReference type="ARBA" id="ARBA00022723"/>
    </source>
</evidence>
<evidence type="ECO:0000256" key="8">
    <source>
        <dbReference type="PIRSR" id="PIRSR602401-1"/>
    </source>
</evidence>
<evidence type="ECO:0000313" key="13">
    <source>
        <dbReference type="Proteomes" id="UP000230605"/>
    </source>
</evidence>
<evidence type="ECO:0000313" key="12">
    <source>
        <dbReference type="EMBL" id="WPB01624.1"/>
    </source>
</evidence>
<keyword evidence="7 9" id="KW-0503">Monooxygenase</keyword>
<dbReference type="GO" id="GO:0020037">
    <property type="term" value="F:heme binding"/>
    <property type="evidence" value="ECO:0007669"/>
    <property type="project" value="InterPro"/>
</dbReference>
<evidence type="ECO:0000256" key="1">
    <source>
        <dbReference type="ARBA" id="ARBA00001971"/>
    </source>
</evidence>
<dbReference type="PROSITE" id="PS00086">
    <property type="entry name" value="CYTOCHROME_P450"/>
    <property type="match status" value="1"/>
</dbReference>
<comment type="cofactor">
    <cofactor evidence="1 8">
        <name>heme</name>
        <dbReference type="ChEBI" id="CHEBI:30413"/>
    </cofactor>
</comment>
<keyword evidence="14" id="KW-1185">Reference proteome</keyword>
<name>A0A2G5HLF2_CERBT</name>
<evidence type="ECO:0000256" key="2">
    <source>
        <dbReference type="ARBA" id="ARBA00005179"/>
    </source>
</evidence>
<keyword evidence="5 9" id="KW-0560">Oxidoreductase</keyword>
<dbReference type="Proteomes" id="UP000230605">
    <property type="component" value="Chromosome 4"/>
</dbReference>
<keyword evidence="4 8" id="KW-0479">Metal-binding</keyword>
<evidence type="ECO:0000313" key="11">
    <source>
        <dbReference type="EMBL" id="PIA93396.1"/>
    </source>
</evidence>
<evidence type="ECO:0000313" key="14">
    <source>
        <dbReference type="Proteomes" id="UP001302367"/>
    </source>
</evidence>
<dbReference type="SUPFAM" id="SSF48264">
    <property type="entry name" value="Cytochrome P450"/>
    <property type="match status" value="1"/>
</dbReference>
<dbReference type="OrthoDB" id="10029320at2759"/>
<dbReference type="Pfam" id="PF00067">
    <property type="entry name" value="p450"/>
    <property type="match status" value="1"/>
</dbReference>
<evidence type="ECO:0000256" key="3">
    <source>
        <dbReference type="ARBA" id="ARBA00022617"/>
    </source>
</evidence>
<dbReference type="InterPro" id="IPR001128">
    <property type="entry name" value="Cyt_P450"/>
</dbReference>
<feature type="transmembrane region" description="Helical" evidence="10">
    <location>
        <begin position="6"/>
        <end position="26"/>
    </location>
</feature>
<evidence type="ECO:0000256" key="9">
    <source>
        <dbReference type="RuleBase" id="RU000461"/>
    </source>
</evidence>
<dbReference type="PANTHER" id="PTHR24305">
    <property type="entry name" value="CYTOCHROME P450"/>
    <property type="match status" value="1"/>
</dbReference>
<dbReference type="Proteomes" id="UP001302367">
    <property type="component" value="Chromosome 4"/>
</dbReference>
<keyword evidence="3 8" id="KW-0349">Heme</keyword>
<keyword evidence="6 8" id="KW-0408">Iron</keyword>
<dbReference type="GO" id="GO:0005506">
    <property type="term" value="F:iron ion binding"/>
    <property type="evidence" value="ECO:0007669"/>
    <property type="project" value="InterPro"/>
</dbReference>
<dbReference type="InterPro" id="IPR017972">
    <property type="entry name" value="Cyt_P450_CS"/>
</dbReference>
<dbReference type="EMBL" id="CP134187">
    <property type="protein sequence ID" value="WPB01624.1"/>
    <property type="molecule type" value="Genomic_DNA"/>
</dbReference>
<dbReference type="GO" id="GO:0016705">
    <property type="term" value="F:oxidoreductase activity, acting on paired donors, with incorporation or reduction of molecular oxygen"/>
    <property type="evidence" value="ECO:0007669"/>
    <property type="project" value="InterPro"/>
</dbReference>
<accession>A0A2G5HLF2</accession>
<sequence>MFELLASRGVWYATAAIASICVIQFFRRLHFQRSIMKGLPSPPQNYFLGSLISMGKVLATQPRDAAPQTYMHCLKEHYKLGDLIYFDPWPLGPPLMAIFNTEMLNQVVLENHFPKHPLVREFIWNFGGPANLVSEDGAVWKRWRSAFNPGFSSSHLMTQVPAIVKECEVFCDIMAQHAKNNDLFRMEQATTKLTVNVIGRIVLDIDLNAQRGANVLVDAFNSQVRWQAKGAQFQPSELWDIRRPIIQRYNNYKMNQYVGARLDERFAGRQSRGRSKHVIDLALETYLKEKKGSGANVDEMKELDAEFKEAAISNVKTMLFAGHDTTSSTICYAYYYLAKSPDCLAKIKQEHEEVFGPDPSQVAEKIIAEPHLLNKLEYTLAVTKEVLRLDSPASTIRLGRPGYTLHNPDTGENMPTENFMIWPVNVGLHRNPRYWPEPDKFDPDRFVPGSAVYAQNNKEAWVPFSKGSRNCIGQELAIIETKIILAMTLRTFDFEAAYDEVGKLKGDRSGYPSSTTGVQTQFGERAYQIQLGTAKPAEGMPCRLTLLEQKS</sequence>